<reference evidence="2 3" key="1">
    <citation type="submission" date="2020-10" db="EMBL/GenBank/DDBJ databases">
        <title>Genome analysis of Massilia species.</title>
        <authorList>
            <person name="Jung D.-H."/>
        </authorList>
    </citation>
    <scope>NUCLEOTIDE SEQUENCE [LARGE SCALE GENOMIC DNA]</scope>
    <source>
        <strain evidence="3">sipir</strain>
    </source>
</reference>
<feature type="transmembrane region" description="Helical" evidence="1">
    <location>
        <begin position="12"/>
        <end position="35"/>
    </location>
</feature>
<keyword evidence="1" id="KW-1133">Transmembrane helix</keyword>
<name>A0ABY4A6Z0_9BURK</name>
<dbReference type="Proteomes" id="UP000831532">
    <property type="component" value="Chromosome"/>
</dbReference>
<evidence type="ECO:0008006" key="4">
    <source>
        <dbReference type="Google" id="ProtNLM"/>
    </source>
</evidence>
<evidence type="ECO:0000313" key="3">
    <source>
        <dbReference type="Proteomes" id="UP000831532"/>
    </source>
</evidence>
<dbReference type="RefSeq" id="WP_243491170.1">
    <property type="nucleotide sequence ID" value="NZ_CP063361.1"/>
</dbReference>
<keyword evidence="1" id="KW-0812">Transmembrane</keyword>
<proteinExistence type="predicted"/>
<dbReference type="EMBL" id="CP063361">
    <property type="protein sequence ID" value="UOD29910.1"/>
    <property type="molecule type" value="Genomic_DNA"/>
</dbReference>
<gene>
    <name evidence="2" type="ORF">INH39_31875</name>
</gene>
<keyword evidence="3" id="KW-1185">Reference proteome</keyword>
<feature type="transmembrane region" description="Helical" evidence="1">
    <location>
        <begin position="118"/>
        <end position="143"/>
    </location>
</feature>
<evidence type="ECO:0000256" key="1">
    <source>
        <dbReference type="SAM" id="Phobius"/>
    </source>
</evidence>
<evidence type="ECO:0000313" key="2">
    <source>
        <dbReference type="EMBL" id="UOD29910.1"/>
    </source>
</evidence>
<accession>A0ABY4A6Z0</accession>
<feature type="transmembrane region" description="Helical" evidence="1">
    <location>
        <begin position="94"/>
        <end position="112"/>
    </location>
</feature>
<organism evidence="2 3">
    <name type="scientific">Massilia violaceinigra</name>
    <dbReference type="NCBI Taxonomy" id="2045208"/>
    <lineage>
        <taxon>Bacteria</taxon>
        <taxon>Pseudomonadati</taxon>
        <taxon>Pseudomonadota</taxon>
        <taxon>Betaproteobacteria</taxon>
        <taxon>Burkholderiales</taxon>
        <taxon>Oxalobacteraceae</taxon>
        <taxon>Telluria group</taxon>
        <taxon>Massilia</taxon>
    </lineage>
</organism>
<keyword evidence="1" id="KW-0472">Membrane</keyword>
<feature type="transmembrane region" description="Helical" evidence="1">
    <location>
        <begin position="155"/>
        <end position="175"/>
    </location>
</feature>
<feature type="transmembrane region" description="Helical" evidence="1">
    <location>
        <begin position="41"/>
        <end position="65"/>
    </location>
</feature>
<sequence length="176" mass="19200">MSEKSSLTLAQVDLRLAIFCILILIPILPAIFWYGQSVPSVLGYFSFVLVSWGAVYAGRGVFVVFQQPVKDATAAIAEQHGENASRVTNDPQTCFWIGLGFIGAAALVLAPTMYPDNQLAACMVGILLLLFCVAFVFSGIIEYGRDGLSGFLRAILWLVLPTVTIGMLIWLFVYAR</sequence>
<protein>
    <recommendedName>
        <fullName evidence="4">DUF3429 domain-containing protein</fullName>
    </recommendedName>
</protein>